<dbReference type="Proteomes" id="UP000728968">
    <property type="component" value="Unassembled WGS sequence"/>
</dbReference>
<evidence type="ECO:0000313" key="1">
    <source>
        <dbReference type="EMBL" id="MBM6875662.1"/>
    </source>
</evidence>
<gene>
    <name evidence="1" type="ORF">H6A04_08380</name>
</gene>
<proteinExistence type="predicted"/>
<name>A0ABS2G3I4_FUSMR</name>
<accession>A0ABS2G3I4</accession>
<organism evidence="1 2">
    <name type="scientific">Fusobacterium mortiferum</name>
    <dbReference type="NCBI Taxonomy" id="850"/>
    <lineage>
        <taxon>Bacteria</taxon>
        <taxon>Fusobacteriati</taxon>
        <taxon>Fusobacteriota</taxon>
        <taxon>Fusobacteriia</taxon>
        <taxon>Fusobacteriales</taxon>
        <taxon>Fusobacteriaceae</taxon>
        <taxon>Fusobacterium</taxon>
    </lineage>
</organism>
<protein>
    <submittedName>
        <fullName evidence="1">Uncharacterized protein</fullName>
    </submittedName>
</protein>
<keyword evidence="2" id="KW-1185">Reference proteome</keyword>
<evidence type="ECO:0000313" key="2">
    <source>
        <dbReference type="Proteomes" id="UP000728968"/>
    </source>
</evidence>
<comment type="caution">
    <text evidence="1">The sequence shown here is derived from an EMBL/GenBank/DDBJ whole genome shotgun (WGS) entry which is preliminary data.</text>
</comment>
<sequence length="70" mass="8114">MEELRSELFLNKKLLESLEGLQILTSLALIDVVEVDNREKILGKLKAMIESKKLYTPLKDIEKRVLNVFL</sequence>
<dbReference type="EMBL" id="JACJLT010000083">
    <property type="protein sequence ID" value="MBM6875662.1"/>
    <property type="molecule type" value="Genomic_DNA"/>
</dbReference>
<reference evidence="1 2" key="1">
    <citation type="journal article" date="2021" name="Sci. Rep.">
        <title>The distribution of antibiotic resistance genes in chicken gut microbiota commensals.</title>
        <authorList>
            <person name="Juricova H."/>
            <person name="Matiasovicova J."/>
            <person name="Kubasova T."/>
            <person name="Cejkova D."/>
            <person name="Rychlik I."/>
        </authorList>
    </citation>
    <scope>NUCLEOTIDE SEQUENCE [LARGE SCALE GENOMIC DNA]</scope>
    <source>
        <strain evidence="1 2">An425</strain>
    </source>
</reference>